<dbReference type="Pfam" id="PF14258">
    <property type="entry name" value="DUF4350"/>
    <property type="match status" value="1"/>
</dbReference>
<dbReference type="OrthoDB" id="1111222at2"/>
<dbReference type="InterPro" id="IPR025646">
    <property type="entry name" value="DUF4350"/>
</dbReference>
<dbReference type="Proteomes" id="UP000305398">
    <property type="component" value="Chromosome"/>
</dbReference>
<proteinExistence type="predicted"/>
<reference evidence="2 3" key="1">
    <citation type="submission" date="2019-06" db="EMBL/GenBank/DDBJ databases">
        <authorList>
            <person name="Srinivasan S."/>
        </authorList>
    </citation>
    <scope>NUCLEOTIDE SEQUENCE [LARGE SCALE GENOMIC DNA]</scope>
    <source>
        <strain evidence="2 3">17J68-5</strain>
    </source>
</reference>
<name>A0A5B8A172_9BACT</name>
<dbReference type="KEGG" id="hyj:FHG12_13935"/>
<evidence type="ECO:0000313" key="2">
    <source>
        <dbReference type="EMBL" id="QDA61134.1"/>
    </source>
</evidence>
<keyword evidence="3" id="KW-1185">Reference proteome</keyword>
<protein>
    <submittedName>
        <fullName evidence="2">DUF4350 domain-containing protein</fullName>
    </submittedName>
</protein>
<evidence type="ECO:0000313" key="3">
    <source>
        <dbReference type="Proteomes" id="UP000305398"/>
    </source>
</evidence>
<dbReference type="AlphaFoldDB" id="A0A5B8A172"/>
<dbReference type="EMBL" id="CP040896">
    <property type="protein sequence ID" value="QDA61134.1"/>
    <property type="molecule type" value="Genomic_DNA"/>
</dbReference>
<evidence type="ECO:0000259" key="1">
    <source>
        <dbReference type="Pfam" id="PF14258"/>
    </source>
</evidence>
<gene>
    <name evidence="2" type="ORF">FHG12_13935</name>
</gene>
<organism evidence="2 3">
    <name type="scientific">Hymenobacter jejuensis</name>
    <dbReference type="NCBI Taxonomy" id="2502781"/>
    <lineage>
        <taxon>Bacteria</taxon>
        <taxon>Pseudomonadati</taxon>
        <taxon>Bacteroidota</taxon>
        <taxon>Cytophagia</taxon>
        <taxon>Cytophagales</taxon>
        <taxon>Hymenobacteraceae</taxon>
        <taxon>Hymenobacter</taxon>
    </lineage>
</organism>
<dbReference type="RefSeq" id="WP_139516308.1">
    <property type="nucleotide sequence ID" value="NZ_CP040896.1"/>
</dbReference>
<feature type="domain" description="DUF4350" evidence="1">
    <location>
        <begin position="38"/>
        <end position="239"/>
    </location>
</feature>
<accession>A0A5B8A172</accession>
<sequence>MTMFRWYLVGLLALFGSYVAVEYYRPKPLDWSPTYLNKDKIPYGTYVLYQVLPEVFGQRVQQVRLPVYNQLGEDSAQTTLRTPKHNYLFINQSFTISKPDTRALLRYVARGNDVFIAAEQFNSHFRDTLGFHTAPFLSRHKQHQARTAADLLTDSVTLRLLNPQLAHAAGSRFRYPVLNVTSRLLLDSLTRGTLLATDEQGRAVLVRIPHGRGNFYLSSVPAAFTNYFVLQPHTEGFAFAALSYLPARPIWWDEYQKQGRPGEQSLLRVLLEHDALRAAYYLGSVGLMLFLLFEAKRRQRIIPILRPLPNTTLLFASTVASLYRQGSNHALIAEKKISLFQEYLRSRFQEPTLDLNDELLRERIAQKAGMPRARIDALVRTINFSLTAPSVSDRDLLLLSKTLNEFRKEAK</sequence>